<accession>A0A4Q1CHA4</accession>
<keyword evidence="3" id="KW-1185">Reference proteome</keyword>
<dbReference type="InterPro" id="IPR050259">
    <property type="entry name" value="SDR"/>
</dbReference>
<organism evidence="2 3">
    <name type="scientific">Lacibacter luteus</name>
    <dbReference type="NCBI Taxonomy" id="2508719"/>
    <lineage>
        <taxon>Bacteria</taxon>
        <taxon>Pseudomonadati</taxon>
        <taxon>Bacteroidota</taxon>
        <taxon>Chitinophagia</taxon>
        <taxon>Chitinophagales</taxon>
        <taxon>Chitinophagaceae</taxon>
        <taxon>Lacibacter</taxon>
    </lineage>
</organism>
<dbReference type="AlphaFoldDB" id="A0A4Q1CHA4"/>
<evidence type="ECO:0000313" key="2">
    <source>
        <dbReference type="EMBL" id="RXK59696.1"/>
    </source>
</evidence>
<dbReference type="Gene3D" id="3.40.50.720">
    <property type="entry name" value="NAD(P)-binding Rossmann-like Domain"/>
    <property type="match status" value="1"/>
</dbReference>
<dbReference type="PRINTS" id="PR00081">
    <property type="entry name" value="GDHRDH"/>
</dbReference>
<dbReference type="Pfam" id="PF13561">
    <property type="entry name" value="adh_short_C2"/>
    <property type="match status" value="1"/>
</dbReference>
<dbReference type="SUPFAM" id="SSF51735">
    <property type="entry name" value="NAD(P)-binding Rossmann-fold domains"/>
    <property type="match status" value="1"/>
</dbReference>
<sequence>MNLYLNDQLFMVGGATSGFGKAVAQALLNEGANVIVVARGEEKLHEQYDMHSNAEVVIGDITESTTIEALKYIVADRELHGILVNAGGPPAKTVLETTLADWDDAYKKLLRWKVELTQAFVPAMINAGYGRIVYVESSSVKQPIENLVLSTSLRLAVVGFVKTLSQEIAKSGVTLNILGPGSHNTPAVDRLYHKKSEQTGLPFDEVKQAAIKQIPVGRLGDPDDFASLAVWLLSKQSGFVTGQTIMVDGGAVRSTL</sequence>
<dbReference type="EMBL" id="SDHW01000003">
    <property type="protein sequence ID" value="RXK59696.1"/>
    <property type="molecule type" value="Genomic_DNA"/>
</dbReference>
<protein>
    <submittedName>
        <fullName evidence="2">SDR family oxidoreductase</fullName>
    </submittedName>
</protein>
<comment type="caution">
    <text evidence="2">The sequence shown here is derived from an EMBL/GenBank/DDBJ whole genome shotgun (WGS) entry which is preliminary data.</text>
</comment>
<gene>
    <name evidence="2" type="ORF">ESA94_11560</name>
</gene>
<dbReference type="InterPro" id="IPR036291">
    <property type="entry name" value="NAD(P)-bd_dom_sf"/>
</dbReference>
<dbReference type="RefSeq" id="WP_129131069.1">
    <property type="nucleotide sequence ID" value="NZ_SDHW01000003.1"/>
</dbReference>
<dbReference type="PANTHER" id="PTHR42879">
    <property type="entry name" value="3-OXOACYL-(ACYL-CARRIER-PROTEIN) REDUCTASE"/>
    <property type="match status" value="1"/>
</dbReference>
<dbReference type="OrthoDB" id="9804774at2"/>
<evidence type="ECO:0000256" key="1">
    <source>
        <dbReference type="ARBA" id="ARBA00006484"/>
    </source>
</evidence>
<comment type="similarity">
    <text evidence="1">Belongs to the short-chain dehydrogenases/reductases (SDR) family.</text>
</comment>
<name>A0A4Q1CHA4_9BACT</name>
<proteinExistence type="inferred from homology"/>
<reference evidence="2 3" key="1">
    <citation type="submission" date="2019-01" db="EMBL/GenBank/DDBJ databases">
        <title>Lacibacter sp. strain TTM-7.</title>
        <authorList>
            <person name="Chen W.-M."/>
        </authorList>
    </citation>
    <scope>NUCLEOTIDE SEQUENCE [LARGE SCALE GENOMIC DNA]</scope>
    <source>
        <strain evidence="2 3">TTM-7</strain>
    </source>
</reference>
<dbReference type="Proteomes" id="UP000290204">
    <property type="component" value="Unassembled WGS sequence"/>
</dbReference>
<dbReference type="InterPro" id="IPR002347">
    <property type="entry name" value="SDR_fam"/>
</dbReference>
<dbReference type="PANTHER" id="PTHR42879:SF6">
    <property type="entry name" value="NADPH-DEPENDENT REDUCTASE BACG"/>
    <property type="match status" value="1"/>
</dbReference>
<evidence type="ECO:0000313" key="3">
    <source>
        <dbReference type="Proteomes" id="UP000290204"/>
    </source>
</evidence>